<dbReference type="AlphaFoldDB" id="A0A8H4IH80"/>
<evidence type="ECO:0000256" key="6">
    <source>
        <dbReference type="SAM" id="Phobius"/>
    </source>
</evidence>
<dbReference type="Pfam" id="PF07690">
    <property type="entry name" value="MFS_1"/>
    <property type="match status" value="1"/>
</dbReference>
<feature type="transmembrane region" description="Helical" evidence="6">
    <location>
        <begin position="138"/>
        <end position="160"/>
    </location>
</feature>
<dbReference type="InterPro" id="IPR011701">
    <property type="entry name" value="MFS"/>
</dbReference>
<keyword evidence="2" id="KW-0813">Transport</keyword>
<dbReference type="EMBL" id="WWBZ02000040">
    <property type="protein sequence ID" value="KAF4304983.1"/>
    <property type="molecule type" value="Genomic_DNA"/>
</dbReference>
<feature type="transmembrane region" description="Helical" evidence="6">
    <location>
        <begin position="341"/>
        <end position="360"/>
    </location>
</feature>
<evidence type="ECO:0000256" key="4">
    <source>
        <dbReference type="ARBA" id="ARBA00022989"/>
    </source>
</evidence>
<name>A0A8H4IH80_9PEZI</name>
<organism evidence="8 10">
    <name type="scientific">Botryosphaeria dothidea</name>
    <dbReference type="NCBI Taxonomy" id="55169"/>
    <lineage>
        <taxon>Eukaryota</taxon>
        <taxon>Fungi</taxon>
        <taxon>Dikarya</taxon>
        <taxon>Ascomycota</taxon>
        <taxon>Pezizomycotina</taxon>
        <taxon>Dothideomycetes</taxon>
        <taxon>Dothideomycetes incertae sedis</taxon>
        <taxon>Botryosphaeriales</taxon>
        <taxon>Botryosphaeriaceae</taxon>
        <taxon>Botryosphaeria</taxon>
    </lineage>
</organism>
<dbReference type="GO" id="GO:0016020">
    <property type="term" value="C:membrane"/>
    <property type="evidence" value="ECO:0007669"/>
    <property type="project" value="UniProtKB-SubCell"/>
</dbReference>
<comment type="caution">
    <text evidence="8">The sequence shown here is derived from an EMBL/GenBank/DDBJ whole genome shotgun (WGS) entry which is preliminary data.</text>
</comment>
<evidence type="ECO:0000313" key="8">
    <source>
        <dbReference type="EMBL" id="KAF4301127.1"/>
    </source>
</evidence>
<keyword evidence="4 6" id="KW-1133">Transmembrane helix</keyword>
<feature type="transmembrane region" description="Helical" evidence="6">
    <location>
        <begin position="398"/>
        <end position="419"/>
    </location>
</feature>
<evidence type="ECO:0000256" key="2">
    <source>
        <dbReference type="ARBA" id="ARBA00022448"/>
    </source>
</evidence>
<dbReference type="PROSITE" id="PS50850">
    <property type="entry name" value="MFS"/>
    <property type="match status" value="1"/>
</dbReference>
<dbReference type="InterPro" id="IPR036259">
    <property type="entry name" value="MFS_trans_sf"/>
</dbReference>
<feature type="transmembrane region" description="Helical" evidence="6">
    <location>
        <begin position="310"/>
        <end position="329"/>
    </location>
</feature>
<feature type="transmembrane region" description="Helical" evidence="6">
    <location>
        <begin position="40"/>
        <end position="57"/>
    </location>
</feature>
<keyword evidence="5 6" id="KW-0472">Membrane</keyword>
<keyword evidence="3 6" id="KW-0812">Transmembrane</keyword>
<evidence type="ECO:0000256" key="1">
    <source>
        <dbReference type="ARBA" id="ARBA00004141"/>
    </source>
</evidence>
<dbReference type="FunFam" id="1.20.1250.20:FF:000013">
    <property type="entry name" value="MFS general substrate transporter"/>
    <property type="match status" value="1"/>
</dbReference>
<protein>
    <recommendedName>
        <fullName evidence="7">Major facilitator superfamily (MFS) profile domain-containing protein</fullName>
    </recommendedName>
</protein>
<dbReference type="Gene3D" id="1.20.1250.20">
    <property type="entry name" value="MFS general substrate transporter like domains"/>
    <property type="match status" value="2"/>
</dbReference>
<gene>
    <name evidence="9" type="ORF">GTA08_BOTSDO07055</name>
    <name evidence="8" type="ORF">GTA08_BOTSDO11249</name>
</gene>
<evidence type="ECO:0000259" key="7">
    <source>
        <dbReference type="PROSITE" id="PS50850"/>
    </source>
</evidence>
<feature type="transmembrane region" description="Helical" evidence="6">
    <location>
        <begin position="431"/>
        <end position="452"/>
    </location>
</feature>
<feature type="transmembrane region" description="Helical" evidence="6">
    <location>
        <begin position="366"/>
        <end position="386"/>
    </location>
</feature>
<dbReference type="FunFam" id="1.20.1250.20:FF:000057">
    <property type="entry name" value="MFS general substrate transporter"/>
    <property type="match status" value="1"/>
</dbReference>
<dbReference type="EMBL" id="WWBZ02000082">
    <property type="protein sequence ID" value="KAF4301127.1"/>
    <property type="molecule type" value="Genomic_DNA"/>
</dbReference>
<comment type="subcellular location">
    <subcellularLocation>
        <location evidence="1">Membrane</location>
        <topology evidence="1">Multi-pass membrane protein</topology>
    </subcellularLocation>
</comment>
<feature type="transmembrane region" description="Helical" evidence="6">
    <location>
        <begin position="275"/>
        <end position="298"/>
    </location>
</feature>
<feature type="transmembrane region" description="Helical" evidence="6">
    <location>
        <begin position="83"/>
        <end position="103"/>
    </location>
</feature>
<evidence type="ECO:0000313" key="9">
    <source>
        <dbReference type="EMBL" id="KAF4304983.1"/>
    </source>
</evidence>
<proteinExistence type="predicted"/>
<dbReference type="PANTHER" id="PTHR43791">
    <property type="entry name" value="PERMEASE-RELATED"/>
    <property type="match status" value="1"/>
</dbReference>
<reference evidence="8 10" key="1">
    <citation type="submission" date="2020-04" db="EMBL/GenBank/DDBJ databases">
        <title>Genome Assembly and Annotation of Botryosphaeria dothidea sdau 11-99, a Latent Pathogen of Apple Fruit Ring Rot in China.</title>
        <authorList>
            <person name="Yu C."/>
            <person name="Diao Y."/>
            <person name="Lu Q."/>
            <person name="Zhao J."/>
            <person name="Cui S."/>
            <person name="Peng C."/>
            <person name="He B."/>
            <person name="Liu H."/>
        </authorList>
    </citation>
    <scope>NUCLEOTIDE SEQUENCE [LARGE SCALE GENOMIC DNA]</scope>
    <source>
        <strain evidence="8">Sdau11-99</strain>
        <strain evidence="10">sdau11-99</strain>
    </source>
</reference>
<accession>A0A8H4IH80</accession>
<dbReference type="InterPro" id="IPR020846">
    <property type="entry name" value="MFS_dom"/>
</dbReference>
<dbReference type="OrthoDB" id="2250022at2759"/>
<feature type="domain" description="Major facilitator superfamily (MFS) profile" evidence="7">
    <location>
        <begin position="44"/>
        <end position="456"/>
    </location>
</feature>
<dbReference type="Proteomes" id="UP000572817">
    <property type="component" value="Unassembled WGS sequence"/>
</dbReference>
<feature type="transmembrane region" description="Helical" evidence="6">
    <location>
        <begin position="110"/>
        <end position="132"/>
    </location>
</feature>
<dbReference type="GO" id="GO:0022857">
    <property type="term" value="F:transmembrane transporter activity"/>
    <property type="evidence" value="ECO:0007669"/>
    <property type="project" value="InterPro"/>
</dbReference>
<feature type="transmembrane region" description="Helical" evidence="6">
    <location>
        <begin position="206"/>
        <end position="226"/>
    </location>
</feature>
<evidence type="ECO:0000256" key="3">
    <source>
        <dbReference type="ARBA" id="ARBA00022692"/>
    </source>
</evidence>
<dbReference type="SUPFAM" id="SSF103473">
    <property type="entry name" value="MFS general substrate transporter"/>
    <property type="match status" value="1"/>
</dbReference>
<keyword evidence="10" id="KW-1185">Reference proteome</keyword>
<dbReference type="PANTHER" id="PTHR43791:SF92">
    <property type="entry name" value="AGL026WP"/>
    <property type="match status" value="1"/>
</dbReference>
<feature type="transmembrane region" description="Helical" evidence="6">
    <location>
        <begin position="172"/>
        <end position="194"/>
    </location>
</feature>
<evidence type="ECO:0000256" key="5">
    <source>
        <dbReference type="ARBA" id="ARBA00023136"/>
    </source>
</evidence>
<evidence type="ECO:0000313" key="10">
    <source>
        <dbReference type="Proteomes" id="UP000572817"/>
    </source>
</evidence>
<sequence length="491" mass="53743">MEKRSAEAQDIKRPEALPTEITPLTPGEYAMAEKKLLRKIDLRIMPCLFLVIVLNYLDRNALANARVQGIEEYLGLEGSEFNTAISVLFAGYLALQIPSNLILTRVRPSLYLPGCMILWGIVSACGAAVQGFSGLVAVRFMLGVVEAPYFPGALFLLSSWYTKKELALRTAILYAGALLSGGFGGLIGAGIQYGMDGARGLESWRWLFIIEGSCTVALATLSMFILPDYPHTTKSLSPLERAIAIRRLQDTTAQADEEKGTLLHGLRLAVTDYRVWLLALIVISITSAGAVVSFIPTLVDTFGYDKIETLLLVAPPYVFSTIFALMVSYSSDKFTSRSWHIFVPMSVGLAGYIIAASTLALAARYVALFLMLAGVHGSYNIALAWISSTLPRPIEKRSAAIAIINTVGNVAQIYSPYLYLSEDAPRYIKAMATDSSFCLLCICAALVQRLCLQRANRKMAQEDGTGAEAADDKEREMGVGRTYDERFRYVL</sequence>